<evidence type="ECO:0008006" key="3">
    <source>
        <dbReference type="Google" id="ProtNLM"/>
    </source>
</evidence>
<name>A0A1M7YMA6_9BACT</name>
<dbReference type="EMBL" id="FRFE01000068">
    <property type="protein sequence ID" value="SHO53676.1"/>
    <property type="molecule type" value="Genomic_DNA"/>
</dbReference>
<proteinExistence type="predicted"/>
<reference evidence="1 2" key="1">
    <citation type="submission" date="2016-12" db="EMBL/GenBank/DDBJ databases">
        <authorList>
            <person name="Song W.-J."/>
            <person name="Kurnit D.M."/>
        </authorList>
    </citation>
    <scope>NUCLEOTIDE SEQUENCE [LARGE SCALE GENOMIC DNA]</scope>
    <source>
        <strain evidence="1 2">DSM 18488</strain>
    </source>
</reference>
<dbReference type="Proteomes" id="UP000184603">
    <property type="component" value="Unassembled WGS sequence"/>
</dbReference>
<accession>A0A1M7YMA6</accession>
<keyword evidence="2" id="KW-1185">Reference proteome</keyword>
<evidence type="ECO:0000313" key="1">
    <source>
        <dbReference type="EMBL" id="SHO53676.1"/>
    </source>
</evidence>
<organism evidence="1 2">
    <name type="scientific">Desulfopila aestuarii DSM 18488</name>
    <dbReference type="NCBI Taxonomy" id="1121416"/>
    <lineage>
        <taxon>Bacteria</taxon>
        <taxon>Pseudomonadati</taxon>
        <taxon>Thermodesulfobacteriota</taxon>
        <taxon>Desulfobulbia</taxon>
        <taxon>Desulfobulbales</taxon>
        <taxon>Desulfocapsaceae</taxon>
        <taxon>Desulfopila</taxon>
    </lineage>
</organism>
<dbReference type="AlphaFoldDB" id="A0A1M7YMA6"/>
<protein>
    <recommendedName>
        <fullName evidence="3">PDZ domain-containing protein</fullName>
    </recommendedName>
</protein>
<dbReference type="STRING" id="1121416.SAMN02745220_05252"/>
<gene>
    <name evidence="1" type="ORF">SAMN02745220_05252</name>
</gene>
<evidence type="ECO:0000313" key="2">
    <source>
        <dbReference type="Proteomes" id="UP000184603"/>
    </source>
</evidence>
<dbReference type="InterPro" id="IPR036034">
    <property type="entry name" value="PDZ_sf"/>
</dbReference>
<dbReference type="Gene3D" id="2.30.42.10">
    <property type="match status" value="1"/>
</dbReference>
<sequence length="63" mass="6927">MGFKAEDRIVKWGEATESLLSVISKDIHNKATGTPLTVTVLRAGQELALDIVFQKTRKTGEVK</sequence>